<dbReference type="EMBL" id="NUDP01000272">
    <property type="protein sequence ID" value="PEM58105.1"/>
    <property type="molecule type" value="Genomic_DNA"/>
</dbReference>
<dbReference type="PROSITE" id="PS50164">
    <property type="entry name" value="GIY_YIG"/>
    <property type="match status" value="1"/>
</dbReference>
<dbReference type="SMART" id="SM00465">
    <property type="entry name" value="GIYc"/>
    <property type="match status" value="1"/>
</dbReference>
<organism evidence="1 2">
    <name type="scientific">Bacillus pseudomycoides</name>
    <dbReference type="NCBI Taxonomy" id="64104"/>
    <lineage>
        <taxon>Bacteria</taxon>
        <taxon>Bacillati</taxon>
        <taxon>Bacillota</taxon>
        <taxon>Bacilli</taxon>
        <taxon>Bacillales</taxon>
        <taxon>Bacillaceae</taxon>
        <taxon>Bacillus</taxon>
        <taxon>Bacillus cereus group</taxon>
    </lineage>
</organism>
<dbReference type="Proteomes" id="UP000219775">
    <property type="component" value="Unassembled WGS sequence"/>
</dbReference>
<protein>
    <submittedName>
        <fullName evidence="1">Uncharacterized protein</fullName>
    </submittedName>
</protein>
<dbReference type="RefSeq" id="WP_097849719.1">
    <property type="nucleotide sequence ID" value="NZ_NUAS01000171.1"/>
</dbReference>
<dbReference type="SUPFAM" id="SSF82771">
    <property type="entry name" value="GIY-YIG endonuclease"/>
    <property type="match status" value="1"/>
</dbReference>
<dbReference type="Gene3D" id="3.40.1440.10">
    <property type="entry name" value="GIY-YIG endonuclease"/>
    <property type="match status" value="1"/>
</dbReference>
<name>A0A2B5TL07_9BACI</name>
<sequence>MKDKFILYRDPKDFASVFEEKEEFMYPHLFIDANDIKDNLHMNCKAVYVLFESKSHYPNTPLYIGKSSKVRDRLLYHLKGYEPITRFYANRGLINFVLIYFEIGHYTSDHTNLIEKQLIREYKPLLNTQYIKPFQEKRMRMNKFNQS</sequence>
<gene>
    <name evidence="1" type="ORF">CN613_29115</name>
</gene>
<dbReference type="InterPro" id="IPR035901">
    <property type="entry name" value="GIY-YIG_endonuc_sf"/>
</dbReference>
<dbReference type="AlphaFoldDB" id="A0A2B5TL07"/>
<accession>A0A2B5TL07</accession>
<reference evidence="1 2" key="1">
    <citation type="submission" date="2017-09" db="EMBL/GenBank/DDBJ databases">
        <title>Large-scale bioinformatics analysis of Bacillus genomes uncovers conserved roles of natural products in bacterial physiology.</title>
        <authorList>
            <consortium name="Agbiome Team Llc"/>
            <person name="Bleich R.M."/>
            <person name="Grubbs K.J."/>
            <person name="Santa Maria K.C."/>
            <person name="Allen S.E."/>
            <person name="Farag S."/>
            <person name="Shank E.A."/>
            <person name="Bowers A."/>
        </authorList>
    </citation>
    <scope>NUCLEOTIDE SEQUENCE [LARGE SCALE GENOMIC DNA]</scope>
    <source>
        <strain evidence="1 2">AFS009893</strain>
    </source>
</reference>
<comment type="caution">
    <text evidence="1">The sequence shown here is derived from an EMBL/GenBank/DDBJ whole genome shotgun (WGS) entry which is preliminary data.</text>
</comment>
<dbReference type="InterPro" id="IPR000305">
    <property type="entry name" value="GIY-YIG_endonuc"/>
</dbReference>
<dbReference type="Pfam" id="PF01541">
    <property type="entry name" value="GIY-YIG"/>
    <property type="match status" value="1"/>
</dbReference>
<evidence type="ECO:0000313" key="2">
    <source>
        <dbReference type="Proteomes" id="UP000219775"/>
    </source>
</evidence>
<proteinExistence type="predicted"/>
<evidence type="ECO:0000313" key="1">
    <source>
        <dbReference type="EMBL" id="PEM58105.1"/>
    </source>
</evidence>